<name>A0A5N5L4W8_9ROSI</name>
<dbReference type="EMBL" id="VDCV01000010">
    <property type="protein sequence ID" value="KAB5537797.1"/>
    <property type="molecule type" value="Genomic_DNA"/>
</dbReference>
<protein>
    <submittedName>
        <fullName evidence="1">Uncharacterized protein</fullName>
    </submittedName>
</protein>
<gene>
    <name evidence="1" type="ORF">DKX38_015330</name>
</gene>
<proteinExistence type="predicted"/>
<reference evidence="2" key="1">
    <citation type="journal article" date="2019" name="Gigascience">
        <title>De novo genome assembly of the endangered Acer yangbiense, a plant species with extremely small populations endemic to Yunnan Province, China.</title>
        <authorList>
            <person name="Yang J."/>
            <person name="Wariss H.M."/>
            <person name="Tao L."/>
            <person name="Zhang R."/>
            <person name="Yun Q."/>
            <person name="Hollingsworth P."/>
            <person name="Dao Z."/>
            <person name="Luo G."/>
            <person name="Guo H."/>
            <person name="Ma Y."/>
            <person name="Sun W."/>
        </authorList>
    </citation>
    <scope>NUCLEOTIDE SEQUENCE [LARGE SCALE GENOMIC DNA]</scope>
    <source>
        <strain evidence="2">cv. br00</strain>
    </source>
</reference>
<dbReference type="Proteomes" id="UP000326939">
    <property type="component" value="Chromosome 10"/>
</dbReference>
<comment type="caution">
    <text evidence="1">The sequence shown here is derived from an EMBL/GenBank/DDBJ whole genome shotgun (WGS) entry which is preliminary data.</text>
</comment>
<sequence>MTACKFSKPILKDLFPLHSCTVSSVLLEIIIKTKATKYKVKGKGGTNMVKRNRFIDDRVSVARILNRRMVLKRDVLTFSH</sequence>
<evidence type="ECO:0000313" key="2">
    <source>
        <dbReference type="Proteomes" id="UP000326939"/>
    </source>
</evidence>
<evidence type="ECO:0000313" key="1">
    <source>
        <dbReference type="EMBL" id="KAB5537797.1"/>
    </source>
</evidence>
<organism evidence="1 2">
    <name type="scientific">Salix brachista</name>
    <dbReference type="NCBI Taxonomy" id="2182728"/>
    <lineage>
        <taxon>Eukaryota</taxon>
        <taxon>Viridiplantae</taxon>
        <taxon>Streptophyta</taxon>
        <taxon>Embryophyta</taxon>
        <taxon>Tracheophyta</taxon>
        <taxon>Spermatophyta</taxon>
        <taxon>Magnoliopsida</taxon>
        <taxon>eudicotyledons</taxon>
        <taxon>Gunneridae</taxon>
        <taxon>Pentapetalae</taxon>
        <taxon>rosids</taxon>
        <taxon>fabids</taxon>
        <taxon>Malpighiales</taxon>
        <taxon>Salicaceae</taxon>
        <taxon>Saliceae</taxon>
        <taxon>Salix</taxon>
    </lineage>
</organism>
<dbReference type="AlphaFoldDB" id="A0A5N5L4W8"/>
<accession>A0A5N5L4W8</accession>
<keyword evidence="2" id="KW-1185">Reference proteome</keyword>